<reference evidence="1 2" key="1">
    <citation type="submission" date="2018-05" db="EMBL/GenBank/DDBJ databases">
        <title>Genomic Encyclopedia of Type Strains, Phase IV (KMG-IV): sequencing the most valuable type-strain genomes for metagenomic binning, comparative biology and taxonomic classification.</title>
        <authorList>
            <person name="Goeker M."/>
        </authorList>
    </citation>
    <scope>NUCLEOTIDE SEQUENCE [LARGE SCALE GENOMIC DNA]</scope>
    <source>
        <strain evidence="1 2">DSM 29661</strain>
    </source>
</reference>
<dbReference type="Proteomes" id="UP000247555">
    <property type="component" value="Unassembled WGS sequence"/>
</dbReference>
<name>A0A318L279_9NEIS</name>
<dbReference type="NCBIfam" id="TIGR03993">
    <property type="entry name" value="hydrog_HybE"/>
    <property type="match status" value="1"/>
</dbReference>
<dbReference type="Gene3D" id="3.30.1460.40">
    <property type="entry name" value="[NiFe]-hydrogenase assembly chaperone, HybE"/>
    <property type="match status" value="1"/>
</dbReference>
<evidence type="ECO:0000313" key="2">
    <source>
        <dbReference type="Proteomes" id="UP000247555"/>
    </source>
</evidence>
<sequence length="147" mass="16166">MIHHGNPSARLREVFSRIQAERMADVPLLNPALTVETVGFRLWQDSWLGVLITPWSMNLLALAGVTPFAPLGAHAVDSLTLPDGAVDFHGAFEPALGHYRQASLFSPMWQFAHQDAARATAEEVMNLLFPAAPAPDLSRRRLFGLRA</sequence>
<keyword evidence="2" id="KW-1185">Reference proteome</keyword>
<dbReference type="AlphaFoldDB" id="A0A318L279"/>
<dbReference type="EMBL" id="QJKI01000001">
    <property type="protein sequence ID" value="PXX82015.1"/>
    <property type="molecule type" value="Genomic_DNA"/>
</dbReference>
<protein>
    <submittedName>
        <fullName evidence="1">[NiFe] hydrogenase assembly HybE family chaperone</fullName>
    </submittedName>
</protein>
<dbReference type="OrthoDB" id="7060130at2"/>
<dbReference type="InterPro" id="IPR038530">
    <property type="entry name" value="NiFe-hyd_HybE_sf"/>
</dbReference>
<dbReference type="Pfam" id="PF11939">
    <property type="entry name" value="NiFe-hyd_HybE"/>
    <property type="match status" value="1"/>
</dbReference>
<accession>A0A318L279</accession>
<gene>
    <name evidence="1" type="ORF">DFR34_101248</name>
</gene>
<proteinExistence type="predicted"/>
<dbReference type="RefSeq" id="WP_110389318.1">
    <property type="nucleotide sequence ID" value="NZ_DALYFX010000370.1"/>
</dbReference>
<organism evidence="1 2">
    <name type="scientific">Rivihabitans pingtungensis</name>
    <dbReference type="NCBI Taxonomy" id="1054498"/>
    <lineage>
        <taxon>Bacteria</taxon>
        <taxon>Pseudomonadati</taxon>
        <taxon>Pseudomonadota</taxon>
        <taxon>Betaproteobacteria</taxon>
        <taxon>Neisseriales</taxon>
        <taxon>Aquaspirillaceae</taxon>
        <taxon>Rivihabitans</taxon>
    </lineage>
</organism>
<comment type="caution">
    <text evidence="1">The sequence shown here is derived from an EMBL/GenBank/DDBJ whole genome shotgun (WGS) entry which is preliminary data.</text>
</comment>
<dbReference type="InterPro" id="IPR023994">
    <property type="entry name" value="NiFe-hyd_HybE"/>
</dbReference>
<evidence type="ECO:0000313" key="1">
    <source>
        <dbReference type="EMBL" id="PXX82015.1"/>
    </source>
</evidence>